<dbReference type="EMBL" id="BLVO01000013">
    <property type="protein sequence ID" value="GFM33396.1"/>
    <property type="molecule type" value="Genomic_DNA"/>
</dbReference>
<organism evidence="1 2">
    <name type="scientific">Desulfovibrio subterraneus</name>
    <dbReference type="NCBI Taxonomy" id="2718620"/>
    <lineage>
        <taxon>Bacteria</taxon>
        <taxon>Pseudomonadati</taxon>
        <taxon>Thermodesulfobacteriota</taxon>
        <taxon>Desulfovibrionia</taxon>
        <taxon>Desulfovibrionales</taxon>
        <taxon>Desulfovibrionaceae</taxon>
        <taxon>Desulfovibrio</taxon>
    </lineage>
</organism>
<evidence type="ECO:0000313" key="1">
    <source>
        <dbReference type="EMBL" id="GFM33396.1"/>
    </source>
</evidence>
<keyword evidence="2" id="KW-1185">Reference proteome</keyword>
<protein>
    <submittedName>
        <fullName evidence="1">Uncharacterized protein</fullName>
    </submittedName>
</protein>
<sequence length="65" mass="7234">MLHHHGTHIQPPALQKFEQGLAIRAFGCFSVYPNSHPFLLFHGRKKACQEASQYTATADSFPPAV</sequence>
<comment type="caution">
    <text evidence="1">The sequence shown here is derived from an EMBL/GenBank/DDBJ whole genome shotgun (WGS) entry which is preliminary data.</text>
</comment>
<evidence type="ECO:0000313" key="2">
    <source>
        <dbReference type="Proteomes" id="UP000503840"/>
    </source>
</evidence>
<dbReference type="AlphaFoldDB" id="A0A7J0BI94"/>
<dbReference type="Proteomes" id="UP000503840">
    <property type="component" value="Unassembled WGS sequence"/>
</dbReference>
<accession>A0A7J0BI94</accession>
<reference evidence="1 2" key="1">
    <citation type="submission" date="2020-05" db="EMBL/GenBank/DDBJ databases">
        <title>Draft genome sequence of Desulfovibrio sp. strain HN2T.</title>
        <authorList>
            <person name="Ueno A."/>
            <person name="Tamazawa S."/>
            <person name="Tamamura S."/>
            <person name="Murakami T."/>
            <person name="Kiyama T."/>
            <person name="Inomata H."/>
            <person name="Amano Y."/>
            <person name="Miyakawa K."/>
            <person name="Tamaki H."/>
            <person name="Naganuma T."/>
            <person name="Kaneko K."/>
        </authorList>
    </citation>
    <scope>NUCLEOTIDE SEQUENCE [LARGE SCALE GENOMIC DNA]</scope>
    <source>
        <strain evidence="1 2">HN2</strain>
    </source>
</reference>
<name>A0A7J0BI94_9BACT</name>
<proteinExistence type="predicted"/>
<gene>
    <name evidence="1" type="ORF">DSM101010T_17610</name>
</gene>